<dbReference type="InterPro" id="IPR001264">
    <property type="entry name" value="Glyco_trans_51"/>
</dbReference>
<comment type="catalytic activity">
    <reaction evidence="17">
        <text>[GlcNAc-(1-&gt;4)-Mur2Ac(oyl-L-Ala-gamma-D-Glu-L-Lys-D-Ala-D-Ala)](n)-di-trans,octa-cis-undecaprenyl diphosphate + beta-D-GlcNAc-(1-&gt;4)-Mur2Ac(oyl-L-Ala-gamma-D-Glu-L-Lys-D-Ala-D-Ala)-di-trans,octa-cis-undecaprenyl diphosphate = [GlcNAc-(1-&gt;4)-Mur2Ac(oyl-L-Ala-gamma-D-Glu-L-Lys-D-Ala-D-Ala)](n+1)-di-trans,octa-cis-undecaprenyl diphosphate + di-trans,octa-cis-undecaprenyl diphosphate + H(+)</text>
        <dbReference type="Rhea" id="RHEA:23708"/>
        <dbReference type="Rhea" id="RHEA-COMP:9602"/>
        <dbReference type="Rhea" id="RHEA-COMP:9603"/>
        <dbReference type="ChEBI" id="CHEBI:15378"/>
        <dbReference type="ChEBI" id="CHEBI:58405"/>
        <dbReference type="ChEBI" id="CHEBI:60033"/>
        <dbReference type="ChEBI" id="CHEBI:78435"/>
        <dbReference type="EC" id="2.4.99.28"/>
    </reaction>
</comment>
<dbReference type="GO" id="GO:0071555">
    <property type="term" value="P:cell wall organization"/>
    <property type="evidence" value="ECO:0007669"/>
    <property type="project" value="UniProtKB-KW"/>
</dbReference>
<dbReference type="InterPro" id="IPR012338">
    <property type="entry name" value="Beta-lactam/transpept-like"/>
</dbReference>
<comment type="pathway">
    <text evidence="2">Cell wall biogenesis; peptidoglycan biosynthesis.</text>
</comment>
<evidence type="ECO:0000256" key="3">
    <source>
        <dbReference type="ARBA" id="ARBA00007090"/>
    </source>
</evidence>
<protein>
    <submittedName>
        <fullName evidence="21">Transglycosylase domain-containing protein</fullName>
    </submittedName>
</protein>
<dbReference type="Proteomes" id="UP001232063">
    <property type="component" value="Unassembled WGS sequence"/>
</dbReference>
<comment type="subcellular location">
    <subcellularLocation>
        <location evidence="1">Cell membrane</location>
    </subcellularLocation>
</comment>
<keyword evidence="14" id="KW-0511">Multifunctional enzyme</keyword>
<evidence type="ECO:0000313" key="21">
    <source>
        <dbReference type="EMBL" id="MDJ1505091.1"/>
    </source>
</evidence>
<evidence type="ECO:0000259" key="20">
    <source>
        <dbReference type="Pfam" id="PF00912"/>
    </source>
</evidence>
<evidence type="ECO:0000256" key="9">
    <source>
        <dbReference type="ARBA" id="ARBA00022679"/>
    </source>
</evidence>
<dbReference type="RefSeq" id="WP_314516855.1">
    <property type="nucleotide sequence ID" value="NZ_JASJOU010000014.1"/>
</dbReference>
<comment type="similarity">
    <text evidence="3">In the C-terminal section; belongs to the transpeptidase family.</text>
</comment>
<organism evidence="21 22">
    <name type="scientific">Xanthocytophaga agilis</name>
    <dbReference type="NCBI Taxonomy" id="3048010"/>
    <lineage>
        <taxon>Bacteria</taxon>
        <taxon>Pseudomonadati</taxon>
        <taxon>Bacteroidota</taxon>
        <taxon>Cytophagia</taxon>
        <taxon>Cytophagales</taxon>
        <taxon>Rhodocytophagaceae</taxon>
        <taxon>Xanthocytophaga</taxon>
    </lineage>
</organism>
<dbReference type="GO" id="GO:0008658">
    <property type="term" value="F:penicillin binding"/>
    <property type="evidence" value="ECO:0007669"/>
    <property type="project" value="InterPro"/>
</dbReference>
<evidence type="ECO:0000256" key="15">
    <source>
        <dbReference type="ARBA" id="ARBA00023316"/>
    </source>
</evidence>
<evidence type="ECO:0000256" key="17">
    <source>
        <dbReference type="ARBA" id="ARBA00049902"/>
    </source>
</evidence>
<dbReference type="InterPro" id="IPR001460">
    <property type="entry name" value="PCN-bd_Tpept"/>
</dbReference>
<keyword evidence="7" id="KW-0645">Protease</keyword>
<name>A0AAE3R745_9BACT</name>
<dbReference type="AlphaFoldDB" id="A0AAE3R745"/>
<feature type="transmembrane region" description="Helical" evidence="18">
    <location>
        <begin position="12"/>
        <end position="33"/>
    </location>
</feature>
<feature type="domain" description="Glycosyl transferase family 51" evidence="20">
    <location>
        <begin position="75"/>
        <end position="252"/>
    </location>
</feature>
<keyword evidence="15" id="KW-0961">Cell wall biogenesis/degradation</keyword>
<evidence type="ECO:0000256" key="5">
    <source>
        <dbReference type="ARBA" id="ARBA00022475"/>
    </source>
</evidence>
<dbReference type="SUPFAM" id="SSF53955">
    <property type="entry name" value="Lysozyme-like"/>
    <property type="match status" value="1"/>
</dbReference>
<keyword evidence="11" id="KW-0133">Cell shape</keyword>
<evidence type="ECO:0000256" key="6">
    <source>
        <dbReference type="ARBA" id="ARBA00022645"/>
    </source>
</evidence>
<keyword evidence="18" id="KW-1133">Transmembrane helix</keyword>
<accession>A0AAE3R745</accession>
<proteinExistence type="inferred from homology"/>
<dbReference type="Pfam" id="PF00905">
    <property type="entry name" value="Transpeptidase"/>
    <property type="match status" value="1"/>
</dbReference>
<dbReference type="InterPro" id="IPR036950">
    <property type="entry name" value="PBP_transglycosylase"/>
</dbReference>
<dbReference type="InterPro" id="IPR050396">
    <property type="entry name" value="Glycosyltr_51/Transpeptidase"/>
</dbReference>
<dbReference type="EMBL" id="JASJOU010000014">
    <property type="protein sequence ID" value="MDJ1505091.1"/>
    <property type="molecule type" value="Genomic_DNA"/>
</dbReference>
<evidence type="ECO:0000256" key="7">
    <source>
        <dbReference type="ARBA" id="ARBA00022670"/>
    </source>
</evidence>
<evidence type="ECO:0000256" key="1">
    <source>
        <dbReference type="ARBA" id="ARBA00004236"/>
    </source>
</evidence>
<evidence type="ECO:0000256" key="10">
    <source>
        <dbReference type="ARBA" id="ARBA00022801"/>
    </source>
</evidence>
<dbReference type="PANTHER" id="PTHR32282:SF11">
    <property type="entry name" value="PENICILLIN-BINDING PROTEIN 1B"/>
    <property type="match status" value="1"/>
</dbReference>
<gene>
    <name evidence="21" type="ORF">QNI22_30790</name>
</gene>
<evidence type="ECO:0000256" key="8">
    <source>
        <dbReference type="ARBA" id="ARBA00022676"/>
    </source>
</evidence>
<evidence type="ECO:0000256" key="13">
    <source>
        <dbReference type="ARBA" id="ARBA00023136"/>
    </source>
</evidence>
<keyword evidence="8" id="KW-0328">Glycosyltransferase</keyword>
<evidence type="ECO:0000256" key="18">
    <source>
        <dbReference type="SAM" id="Phobius"/>
    </source>
</evidence>
<comment type="similarity">
    <text evidence="4">In the N-terminal section; belongs to the glycosyltransferase 51 family.</text>
</comment>
<keyword evidence="22" id="KW-1185">Reference proteome</keyword>
<evidence type="ECO:0000259" key="19">
    <source>
        <dbReference type="Pfam" id="PF00905"/>
    </source>
</evidence>
<comment type="catalytic activity">
    <reaction evidence="16">
        <text>Preferential cleavage: (Ac)2-L-Lys-D-Ala-|-D-Ala. Also transpeptidation of peptidyl-alanyl moieties that are N-acyl substituents of D-alanine.</text>
        <dbReference type="EC" id="3.4.16.4"/>
    </reaction>
</comment>
<dbReference type="Gene3D" id="3.40.710.10">
    <property type="entry name" value="DD-peptidase/beta-lactamase superfamily"/>
    <property type="match status" value="2"/>
</dbReference>
<evidence type="ECO:0000313" key="22">
    <source>
        <dbReference type="Proteomes" id="UP001232063"/>
    </source>
</evidence>
<evidence type="ECO:0000256" key="14">
    <source>
        <dbReference type="ARBA" id="ARBA00023268"/>
    </source>
</evidence>
<dbReference type="GO" id="GO:0006508">
    <property type="term" value="P:proteolysis"/>
    <property type="evidence" value="ECO:0007669"/>
    <property type="project" value="UniProtKB-KW"/>
</dbReference>
<evidence type="ECO:0000256" key="4">
    <source>
        <dbReference type="ARBA" id="ARBA00007739"/>
    </source>
</evidence>
<sequence>MIVFERGTYRLFIRIVWISFVAFWALLLFYIFAVSVDLFGMFGPMPDLKTLENPKNELASEVYSADGILLGKYFVSNRSPIEYEDISPNLINALVATEDVRFERHSGIDFKGTFAIISSIITFDPRGSSTISQQLAKNLYKTRGEGSEGSLYSMRPLRLLIIKTKEWMTAIKIERSYTKREIITMYLNTVDFGSNAYGIKTASQTFFRKKPAELTIPESAVLVGLLKSTTAYNPKRNPDRAKIRRNTVMQQMVKYSYLTEIDYEKFKEQPIEKMIENYTVENHSKGLATYFRSVLQRELQRWCRENGYDIYRDGLKIYTTIDSRMQAHAEEAVAQWMKQLQVKFNTHWKGKNPWVDENRKEIANFIENAAKGTPHFRELQQAGIDADEIWQEMNKPVPMRIFSWQGEKDTVMSPMDSIRYYKRFLQTGLLSMVPATGEIKAWVGGLDFKYFQYDHVKQGRRQPGSSFKPIVYATALDNGYTPCYTVVDAPITFAEDVGGKPWTPNNSDGPPSGRQFTLRQAMGRSINTISAYLVKNLGPQKVVDYAKRLGITSPLEAVPSIALGTQDVSIYELLGVYSTFVNSGIWNEPKYITRIEDKNGNVIWEPVPRNVEVLSEETAYLMTYMLQGAVQERGGTAQGLHRYKIWKDYPEVGAKTGTTQNHSDGWFMGVMPNLATGIWIGGDDRSIHFRDRTGEGGKMSLPLWGMYMEKVVNDPQLDFKPGKFKKPATLSVSLDCSAYQITSATDSIKDKTYQAPSAKDLENEGFE</sequence>
<keyword evidence="18" id="KW-0812">Transmembrane</keyword>
<keyword evidence="5" id="KW-1003">Cell membrane</keyword>
<evidence type="ECO:0000256" key="16">
    <source>
        <dbReference type="ARBA" id="ARBA00034000"/>
    </source>
</evidence>
<dbReference type="GO" id="GO:0008360">
    <property type="term" value="P:regulation of cell shape"/>
    <property type="evidence" value="ECO:0007669"/>
    <property type="project" value="UniProtKB-KW"/>
</dbReference>
<dbReference type="InterPro" id="IPR023346">
    <property type="entry name" value="Lysozyme-like_dom_sf"/>
</dbReference>
<dbReference type="GO" id="GO:0009002">
    <property type="term" value="F:serine-type D-Ala-D-Ala carboxypeptidase activity"/>
    <property type="evidence" value="ECO:0007669"/>
    <property type="project" value="UniProtKB-EC"/>
</dbReference>
<keyword evidence="12" id="KW-0573">Peptidoglycan synthesis</keyword>
<comment type="caution">
    <text evidence="21">The sequence shown here is derived from an EMBL/GenBank/DDBJ whole genome shotgun (WGS) entry which is preliminary data.</text>
</comment>
<dbReference type="Gene3D" id="1.10.3810.10">
    <property type="entry name" value="Biosynthetic peptidoglycan transglycosylase-like"/>
    <property type="match status" value="1"/>
</dbReference>
<evidence type="ECO:0000256" key="11">
    <source>
        <dbReference type="ARBA" id="ARBA00022960"/>
    </source>
</evidence>
<reference evidence="21" key="1">
    <citation type="submission" date="2023-05" db="EMBL/GenBank/DDBJ databases">
        <authorList>
            <person name="Zhang X."/>
        </authorList>
    </citation>
    <scope>NUCLEOTIDE SEQUENCE</scope>
    <source>
        <strain evidence="21">BD1B2-1</strain>
    </source>
</reference>
<keyword evidence="6" id="KW-0121">Carboxypeptidase</keyword>
<dbReference type="Pfam" id="PF00912">
    <property type="entry name" value="Transgly"/>
    <property type="match status" value="1"/>
</dbReference>
<dbReference type="PANTHER" id="PTHR32282">
    <property type="entry name" value="BINDING PROTEIN TRANSPEPTIDASE, PUTATIVE-RELATED"/>
    <property type="match status" value="1"/>
</dbReference>
<dbReference type="GO" id="GO:0009252">
    <property type="term" value="P:peptidoglycan biosynthetic process"/>
    <property type="evidence" value="ECO:0007669"/>
    <property type="project" value="UniProtKB-KW"/>
</dbReference>
<feature type="domain" description="Penicillin-binding protein transpeptidase" evidence="19">
    <location>
        <begin position="432"/>
        <end position="672"/>
    </location>
</feature>
<dbReference type="SUPFAM" id="SSF56601">
    <property type="entry name" value="beta-lactamase/transpeptidase-like"/>
    <property type="match status" value="1"/>
</dbReference>
<evidence type="ECO:0000256" key="12">
    <source>
        <dbReference type="ARBA" id="ARBA00022984"/>
    </source>
</evidence>
<keyword evidence="9" id="KW-0808">Transferase</keyword>
<dbReference type="GO" id="GO:0030288">
    <property type="term" value="C:outer membrane-bounded periplasmic space"/>
    <property type="evidence" value="ECO:0007669"/>
    <property type="project" value="TreeGrafter"/>
</dbReference>
<keyword evidence="10" id="KW-0378">Hydrolase</keyword>
<dbReference type="GO" id="GO:0005886">
    <property type="term" value="C:plasma membrane"/>
    <property type="evidence" value="ECO:0007669"/>
    <property type="project" value="UniProtKB-SubCell"/>
</dbReference>
<evidence type="ECO:0000256" key="2">
    <source>
        <dbReference type="ARBA" id="ARBA00004752"/>
    </source>
</evidence>
<dbReference type="GO" id="GO:0008955">
    <property type="term" value="F:peptidoglycan glycosyltransferase activity"/>
    <property type="evidence" value="ECO:0007669"/>
    <property type="project" value="UniProtKB-EC"/>
</dbReference>
<keyword evidence="13 18" id="KW-0472">Membrane</keyword>